<name>A0A0F9H6U1_9ZZZZ</name>
<organism evidence="1">
    <name type="scientific">marine sediment metagenome</name>
    <dbReference type="NCBI Taxonomy" id="412755"/>
    <lineage>
        <taxon>unclassified sequences</taxon>
        <taxon>metagenomes</taxon>
        <taxon>ecological metagenomes</taxon>
    </lineage>
</organism>
<proteinExistence type="predicted"/>
<protein>
    <recommendedName>
        <fullName evidence="2">LIM zinc-binding domain-containing protein</fullName>
    </recommendedName>
</protein>
<evidence type="ECO:0000313" key="1">
    <source>
        <dbReference type="EMBL" id="KKL98711.1"/>
    </source>
</evidence>
<dbReference type="EMBL" id="LAZR01017849">
    <property type="protein sequence ID" value="KKL98711.1"/>
    <property type="molecule type" value="Genomic_DNA"/>
</dbReference>
<gene>
    <name evidence="1" type="ORF">LCGC14_1821760</name>
</gene>
<reference evidence="1" key="1">
    <citation type="journal article" date="2015" name="Nature">
        <title>Complex archaea that bridge the gap between prokaryotes and eukaryotes.</title>
        <authorList>
            <person name="Spang A."/>
            <person name="Saw J.H."/>
            <person name="Jorgensen S.L."/>
            <person name="Zaremba-Niedzwiedzka K."/>
            <person name="Martijn J."/>
            <person name="Lind A.E."/>
            <person name="van Eijk R."/>
            <person name="Schleper C."/>
            <person name="Guy L."/>
            <person name="Ettema T.J."/>
        </authorList>
    </citation>
    <scope>NUCLEOTIDE SEQUENCE</scope>
</reference>
<comment type="caution">
    <text evidence="1">The sequence shown here is derived from an EMBL/GenBank/DDBJ whole genome shotgun (WGS) entry which is preliminary data.</text>
</comment>
<sequence>MTIKVTCDRCKEGMKVQSQYYLNNKWVDLCGVCETAYEKVFKKVEKANKNYSQNIFKSFMEAKDGITSK</sequence>
<dbReference type="AlphaFoldDB" id="A0A0F9H6U1"/>
<accession>A0A0F9H6U1</accession>
<evidence type="ECO:0008006" key="2">
    <source>
        <dbReference type="Google" id="ProtNLM"/>
    </source>
</evidence>